<evidence type="ECO:0000259" key="12">
    <source>
        <dbReference type="Pfam" id="PF23389"/>
    </source>
</evidence>
<keyword evidence="7" id="KW-0969">Cilium</keyword>
<protein>
    <submittedName>
        <fullName evidence="14">Putative wd-repeat protein</fullName>
    </submittedName>
</protein>
<dbReference type="GO" id="GO:0008104">
    <property type="term" value="P:intracellular protein localization"/>
    <property type="evidence" value="ECO:0007669"/>
    <property type="project" value="UniProtKB-ARBA"/>
</dbReference>
<dbReference type="Pfam" id="PF23389">
    <property type="entry name" value="Beta-prop_WDR19_1st"/>
    <property type="match status" value="1"/>
</dbReference>
<dbReference type="InterPro" id="IPR056170">
    <property type="entry name" value="Znf_IFT121-like"/>
</dbReference>
<feature type="domain" description="WDR19 WD40 repeat" evidence="10">
    <location>
        <begin position="367"/>
        <end position="651"/>
    </location>
</feature>
<dbReference type="Pfam" id="PF23145">
    <property type="entry name" value="Zf_2nd_IFT121"/>
    <property type="match status" value="1"/>
</dbReference>
<evidence type="ECO:0000256" key="4">
    <source>
        <dbReference type="ARBA" id="ARBA00022737"/>
    </source>
</evidence>
<evidence type="ECO:0000259" key="11">
    <source>
        <dbReference type="Pfam" id="PF23145"/>
    </source>
</evidence>
<dbReference type="Pfam" id="PF24762">
    <property type="entry name" value="TPR_IF140-IFT172"/>
    <property type="match status" value="1"/>
</dbReference>
<dbReference type="GO" id="GO:0060271">
    <property type="term" value="P:cilium assembly"/>
    <property type="evidence" value="ECO:0007669"/>
    <property type="project" value="TreeGrafter"/>
</dbReference>
<dbReference type="EMBL" id="GBBI01003794">
    <property type="protein sequence ID" value="JAC14918.1"/>
    <property type="molecule type" value="mRNA"/>
</dbReference>
<comment type="subcellular location">
    <subcellularLocation>
        <location evidence="1">Cytoplasm</location>
        <location evidence="1">Cytoskeleton</location>
        <location evidence="1">Cilium basal body</location>
    </subcellularLocation>
</comment>
<proteinExistence type="evidence at transcript level"/>
<evidence type="ECO:0000256" key="5">
    <source>
        <dbReference type="ARBA" id="ARBA00022794"/>
    </source>
</evidence>
<dbReference type="GO" id="GO:0035721">
    <property type="term" value="P:intraciliary retrograde transport"/>
    <property type="evidence" value="ECO:0007669"/>
    <property type="project" value="InterPro"/>
</dbReference>
<feature type="domain" description="WDR19 first beta-propeller" evidence="12">
    <location>
        <begin position="30"/>
        <end position="347"/>
    </location>
</feature>
<keyword evidence="5" id="KW-0970">Cilium biogenesis/degradation</keyword>
<dbReference type="InterPro" id="IPR039468">
    <property type="entry name" value="WDR19_WD40_rpt"/>
</dbReference>
<dbReference type="InterPro" id="IPR015943">
    <property type="entry name" value="WD40/YVTN_repeat-like_dom_sf"/>
</dbReference>
<keyword evidence="9" id="KW-0966">Cell projection</keyword>
<evidence type="ECO:0000256" key="6">
    <source>
        <dbReference type="ARBA" id="ARBA00022803"/>
    </source>
</evidence>
<accession>A0A023F0A0</accession>
<feature type="domain" description="IFT121-like zinc finger" evidence="11">
    <location>
        <begin position="1329"/>
        <end position="1374"/>
    </location>
</feature>
<feature type="non-terminal residue" evidence="14">
    <location>
        <position position="1"/>
    </location>
</feature>
<dbReference type="InterPro" id="IPR040379">
    <property type="entry name" value="WDR19/dyf-2"/>
</dbReference>
<dbReference type="SUPFAM" id="SSF50969">
    <property type="entry name" value="YVTN repeat-like/Quinoprotein amine dehydrogenase"/>
    <property type="match status" value="1"/>
</dbReference>
<keyword evidence="4" id="KW-0677">Repeat</keyword>
<name>A0A023F0A0_TRIIF</name>
<dbReference type="GO" id="GO:0005929">
    <property type="term" value="C:cilium"/>
    <property type="evidence" value="ECO:0007669"/>
    <property type="project" value="TreeGrafter"/>
</dbReference>
<reference evidence="14" key="1">
    <citation type="journal article" date="2014" name="PLoS Negl. Trop. Dis.">
        <title>An updated insight into the Sialotranscriptome of Triatoma infestans: developmental stage and geographic variations.</title>
        <authorList>
            <person name="Schwarz A."/>
            <person name="Medrano-Mercado N."/>
            <person name="Schaub G.A."/>
            <person name="Struchiner C.J."/>
            <person name="Bargues M.D."/>
            <person name="Levy M.Z."/>
            <person name="Ribeiro J.M."/>
        </authorList>
    </citation>
    <scope>NUCLEOTIDE SEQUENCE</scope>
    <source>
        <strain evidence="14">Chile</strain>
        <tissue evidence="14">Salivary glands</tissue>
    </source>
</reference>
<keyword evidence="2" id="KW-0963">Cytoplasm</keyword>
<evidence type="ECO:0000256" key="7">
    <source>
        <dbReference type="ARBA" id="ARBA00023069"/>
    </source>
</evidence>
<evidence type="ECO:0000259" key="13">
    <source>
        <dbReference type="Pfam" id="PF24762"/>
    </source>
</evidence>
<evidence type="ECO:0000313" key="14">
    <source>
        <dbReference type="EMBL" id="JAC14918.1"/>
    </source>
</evidence>
<evidence type="ECO:0000256" key="3">
    <source>
        <dbReference type="ARBA" id="ARBA00022574"/>
    </source>
</evidence>
<dbReference type="InterPro" id="IPR056168">
    <property type="entry name" value="TPR_IF140/IFT172/WDR19"/>
</dbReference>
<evidence type="ECO:0000259" key="10">
    <source>
        <dbReference type="Pfam" id="PF15911"/>
    </source>
</evidence>
<dbReference type="Gene3D" id="2.130.10.10">
    <property type="entry name" value="YVTN repeat-like/Quinoprotein amine dehydrogenase"/>
    <property type="match status" value="1"/>
</dbReference>
<feature type="domain" description="IF140/IFT172/WDR19 TPR" evidence="13">
    <location>
        <begin position="887"/>
        <end position="1086"/>
    </location>
</feature>
<keyword evidence="3" id="KW-0853">WD repeat</keyword>
<dbReference type="PANTHER" id="PTHR14920:SF0">
    <property type="entry name" value="WD REPEAT DOMAIN 19"/>
    <property type="match status" value="1"/>
</dbReference>
<dbReference type="PANTHER" id="PTHR14920">
    <property type="entry name" value="OSMOTIC AVOIDANCE ABNORMAL PROTEIN 1/WD REPEAT MEMBRANE PROTEIN"/>
    <property type="match status" value="1"/>
</dbReference>
<dbReference type="SUPFAM" id="SSF48452">
    <property type="entry name" value="TPR-like"/>
    <property type="match status" value="1"/>
</dbReference>
<evidence type="ECO:0000256" key="9">
    <source>
        <dbReference type="ARBA" id="ARBA00023273"/>
    </source>
</evidence>
<dbReference type="InterPro" id="IPR057855">
    <property type="entry name" value="Beta-prop_WDR19_1st"/>
</dbReference>
<sequence>YFSLKLFYYKMSFEKELFRLEHPHGDGELYCSWQKGSGIYLATVGSDSSVGVYNRQGKQHEKIRLPGQCTGFGWDADGDLLGMICDGSFSILLWDSNTGKKYPIDSGLRDNLTVIAWAKKGPLVAIGSSRGHLSVYNHISSKRIPVLGKHNKRIVTAAWGLDNSLALGSEDKTVTINNSQGDTLKTIQIHGTPSALQFCGDYGLDGAKNTLSLIVSKKVLYIYNLQEPDEPMKLAFEPSYGDIVSYEWYGEGQILVGFGAGYLIAISTKIRELGQELFQIKNHHVRLCHLSVCHKANYVATCGDNTVKVHNLTNLSEVKAVMSLAQETSRVEWSQDGQLMCVATTGGLAVVYLATVVTLDAVYANTIALLTSLNHVEVYIVEDKIINSVELWAEVEPSLLAVGPYHLIVGMNNRTWTYDIGRSGQAVLLSDRQYISGPTGLAVNTEYTSVLLNSPQHSLCLHLTESGIVGADDGALSARNKDDREMKVFPDEGEQMSITCHALTTDFLVYASDLGDIRIFSLEDWTNLTEYKHPVSIKQIFPDSAATRIIVIDDKTDGYLYSPVQNTMLLIPDFPSTAVGVLWDISQEDRNVFVAFDSKVIITFIHLRDSIDGPRVSKVGETKLPLDQKPLVLRHGVVTLKTPSGKLVSLCTDSEQSGNSTGGTQSLLGGAIVRPARNTTDVLNRQIALTRYSDAWNTCLLLNNKDDWVTLANAALRNLDVDMGIKVYRHLGDVGMVASLESLQYIENKKLLSGHIAEILGDFNRAQLLYLESSEPINALIMRQNLLQWDQAIELARSLAPERVPYTSLEHATQLELTGQYAEALVHYERAFMRKPALADTDEQGFIDHNARCTAGVARTSLRVGDFRRGISIAGSDEVSNILRIQCADILMGVKKLGEAAFLYEKAEQFDKAAAAYIGLKNWKKVGQLLPSVSDPRIYKQYAKARETAGDYETATEAYQKAGETEAVVRLLIDKLNLPQKAVAIVQETRNIEAARTVAKFFEKLGDYSTALKFLVISRSENEALRLCKEHGLVELYAELVTTELNGLEEGERLLTMLAAHLEQQGSLLAAAHCYYHTAQFNKALRNLLQVAKGNPENEEAITLAIEVVGAANDDTMANQLIELLLGEVDGEPRDPKFVFKLYRARKQYREAAKTAIIIANDELLRGNYSVAHSILLGMCMDLHDNGLPIIAELMSLLTLLHSYRLVRLHVKLGHHYTAARMLLRVSDNVSKFPAHVVPILTSTVIECHRADLKGAAFNYAAMLMKPEYKSKIEDKYVKKLEGVVRRPPKGPDNKIVVDPPEEMSPCPYCDYNLPESQLTCPQCSNHIPFCIATGRHVVKDDFTVCPNCQFPAIKSELIKLLDTCERCPMCSEKVCADDLRDDVYFDETYQSLQGED</sequence>
<organism evidence="14">
    <name type="scientific">Triatoma infestans</name>
    <name type="common">Assassin bug</name>
    <dbReference type="NCBI Taxonomy" id="30076"/>
    <lineage>
        <taxon>Eukaryota</taxon>
        <taxon>Metazoa</taxon>
        <taxon>Ecdysozoa</taxon>
        <taxon>Arthropoda</taxon>
        <taxon>Hexapoda</taxon>
        <taxon>Insecta</taxon>
        <taxon>Pterygota</taxon>
        <taxon>Neoptera</taxon>
        <taxon>Paraneoptera</taxon>
        <taxon>Hemiptera</taxon>
        <taxon>Heteroptera</taxon>
        <taxon>Panheteroptera</taxon>
        <taxon>Cimicomorpha</taxon>
        <taxon>Reduviidae</taxon>
        <taxon>Triatominae</taxon>
        <taxon>Triatoma</taxon>
    </lineage>
</organism>
<evidence type="ECO:0000256" key="8">
    <source>
        <dbReference type="ARBA" id="ARBA00023212"/>
    </source>
</evidence>
<dbReference type="Gene3D" id="1.25.40.470">
    <property type="match status" value="2"/>
</dbReference>
<dbReference type="SMART" id="SM00320">
    <property type="entry name" value="WD40"/>
    <property type="match status" value="6"/>
</dbReference>
<dbReference type="GO" id="GO:0030991">
    <property type="term" value="C:intraciliary transport particle A"/>
    <property type="evidence" value="ECO:0007669"/>
    <property type="project" value="TreeGrafter"/>
</dbReference>
<keyword evidence="8" id="KW-0206">Cytoskeleton</keyword>
<dbReference type="FunFam" id="2.130.10.10:FF:000242">
    <property type="entry name" value="WD repeat domain 19, isoform CRA_a"/>
    <property type="match status" value="1"/>
</dbReference>
<keyword evidence="6" id="KW-0802">TPR repeat</keyword>
<evidence type="ECO:0000256" key="2">
    <source>
        <dbReference type="ARBA" id="ARBA00022490"/>
    </source>
</evidence>
<dbReference type="InterPro" id="IPR011990">
    <property type="entry name" value="TPR-like_helical_dom_sf"/>
</dbReference>
<dbReference type="FunFam" id="1.25.40.470:FF:000009">
    <property type="entry name" value="WD repeat-containing protein 19 isoform X1"/>
    <property type="match status" value="1"/>
</dbReference>
<dbReference type="Pfam" id="PF23146">
    <property type="entry name" value="Zf_IFT144_1st"/>
    <property type="match status" value="1"/>
</dbReference>
<dbReference type="InterPro" id="IPR011044">
    <property type="entry name" value="Quino_amine_DH_bsu"/>
</dbReference>
<dbReference type="SUPFAM" id="SSF69322">
    <property type="entry name" value="Tricorn protease domain 2"/>
    <property type="match status" value="1"/>
</dbReference>
<dbReference type="InterPro" id="IPR001680">
    <property type="entry name" value="WD40_rpt"/>
</dbReference>
<evidence type="ECO:0000256" key="1">
    <source>
        <dbReference type="ARBA" id="ARBA00004120"/>
    </source>
</evidence>
<dbReference type="Pfam" id="PF15911">
    <property type="entry name" value="Beta-prop_WDR19_2nd"/>
    <property type="match status" value="1"/>
</dbReference>